<dbReference type="AlphaFoldDB" id="A0A978VNI5"/>
<evidence type="ECO:0000313" key="2">
    <source>
        <dbReference type="Proteomes" id="UP000813462"/>
    </source>
</evidence>
<name>A0A978VNI5_ZIZJJ</name>
<organism evidence="1 2">
    <name type="scientific">Ziziphus jujuba var. spinosa</name>
    <dbReference type="NCBI Taxonomy" id="714518"/>
    <lineage>
        <taxon>Eukaryota</taxon>
        <taxon>Viridiplantae</taxon>
        <taxon>Streptophyta</taxon>
        <taxon>Embryophyta</taxon>
        <taxon>Tracheophyta</taxon>
        <taxon>Spermatophyta</taxon>
        <taxon>Magnoliopsida</taxon>
        <taxon>eudicotyledons</taxon>
        <taxon>Gunneridae</taxon>
        <taxon>Pentapetalae</taxon>
        <taxon>rosids</taxon>
        <taxon>fabids</taxon>
        <taxon>Rosales</taxon>
        <taxon>Rhamnaceae</taxon>
        <taxon>Paliureae</taxon>
        <taxon>Ziziphus</taxon>
    </lineage>
</organism>
<sequence>MARGLRLISNDGNRWRKLHVGPLLQCLGYDQTTLNLVSSRTWELTSSGKCACTLPLEQTLIPPSTQEVLSLALRTFPTAEESS</sequence>
<dbReference type="Proteomes" id="UP000813462">
    <property type="component" value="Unassembled WGS sequence"/>
</dbReference>
<reference evidence="1" key="1">
    <citation type="journal article" date="2021" name="Front. Plant Sci.">
        <title>Chromosome-Scale Genome Assembly for Chinese Sour Jujube and Insights Into Its Genome Evolution and Domestication Signature.</title>
        <authorList>
            <person name="Shen L.-Y."/>
            <person name="Luo H."/>
            <person name="Wang X.-L."/>
            <person name="Wang X.-M."/>
            <person name="Qiu X.-J."/>
            <person name="Liu H."/>
            <person name="Zhou S.-S."/>
            <person name="Jia K.-H."/>
            <person name="Nie S."/>
            <person name="Bao Y.-T."/>
            <person name="Zhang R.-G."/>
            <person name="Yun Q.-Z."/>
            <person name="Chai Y.-H."/>
            <person name="Lu J.-Y."/>
            <person name="Li Y."/>
            <person name="Zhao S.-W."/>
            <person name="Mao J.-F."/>
            <person name="Jia S.-G."/>
            <person name="Mao Y.-M."/>
        </authorList>
    </citation>
    <scope>NUCLEOTIDE SEQUENCE</scope>
    <source>
        <strain evidence="1">AT0</strain>
        <tissue evidence="1">Leaf</tissue>
    </source>
</reference>
<comment type="caution">
    <text evidence="1">The sequence shown here is derived from an EMBL/GenBank/DDBJ whole genome shotgun (WGS) entry which is preliminary data.</text>
</comment>
<evidence type="ECO:0000313" key="1">
    <source>
        <dbReference type="EMBL" id="KAH7537110.1"/>
    </source>
</evidence>
<dbReference type="EMBL" id="JAEACU010000003">
    <property type="protein sequence ID" value="KAH7537110.1"/>
    <property type="molecule type" value="Genomic_DNA"/>
</dbReference>
<proteinExistence type="predicted"/>
<protein>
    <submittedName>
        <fullName evidence="1">Uncharacterized protein</fullName>
    </submittedName>
</protein>
<accession>A0A978VNI5</accession>
<gene>
    <name evidence="1" type="ORF">FEM48_Zijuj03G0057100</name>
</gene>